<dbReference type="EMBL" id="BK014994">
    <property type="protein sequence ID" value="DAD86133.1"/>
    <property type="molecule type" value="Genomic_DNA"/>
</dbReference>
<protein>
    <submittedName>
        <fullName evidence="1">Uncharacterized protein</fullName>
    </submittedName>
</protein>
<reference evidence="1" key="1">
    <citation type="journal article" date="2021" name="Proc. Natl. Acad. Sci. U.S.A.">
        <title>A Catalog of Tens of Thousands of Viruses from Human Metagenomes Reveals Hidden Associations with Chronic Diseases.</title>
        <authorList>
            <person name="Tisza M.J."/>
            <person name="Buck C.B."/>
        </authorList>
    </citation>
    <scope>NUCLEOTIDE SEQUENCE</scope>
    <source>
        <strain evidence="1">CtGyV19</strain>
    </source>
</reference>
<organism evidence="1">
    <name type="scientific">Siphoviridae sp. ctGyV19</name>
    <dbReference type="NCBI Taxonomy" id="2826225"/>
    <lineage>
        <taxon>Viruses</taxon>
        <taxon>Duplodnaviria</taxon>
        <taxon>Heunggongvirae</taxon>
        <taxon>Uroviricota</taxon>
        <taxon>Caudoviricetes</taxon>
    </lineage>
</organism>
<accession>A0A8S5MUR2</accession>
<name>A0A8S5MUR2_9CAUD</name>
<sequence>MILNGSGCPDPVYEQALPAIRREENIRAREKRYGVHRGEVIYIILETKDERHRTVKVRRRMQVVDLCEHHIVLRHKTGACESYQYDVFMQMWGRR</sequence>
<evidence type="ECO:0000313" key="1">
    <source>
        <dbReference type="EMBL" id="DAD86133.1"/>
    </source>
</evidence>
<proteinExistence type="predicted"/>